<organism evidence="2 3">
    <name type="scientific">Shewanella jiangmenensis</name>
    <dbReference type="NCBI Taxonomy" id="2837387"/>
    <lineage>
        <taxon>Bacteria</taxon>
        <taxon>Pseudomonadati</taxon>
        <taxon>Pseudomonadota</taxon>
        <taxon>Gammaproteobacteria</taxon>
        <taxon>Alteromonadales</taxon>
        <taxon>Shewanellaceae</taxon>
        <taxon>Shewanella</taxon>
    </lineage>
</organism>
<proteinExistence type="predicted"/>
<dbReference type="Pfam" id="PF11205">
    <property type="entry name" value="DUF2987"/>
    <property type="match status" value="1"/>
</dbReference>
<evidence type="ECO:0000313" key="2">
    <source>
        <dbReference type="EMBL" id="MBT1445918.1"/>
    </source>
</evidence>
<dbReference type="EMBL" id="JAHEPS010000007">
    <property type="protein sequence ID" value="MBT1445918.1"/>
    <property type="molecule type" value="Genomic_DNA"/>
</dbReference>
<feature type="chain" id="PRO_5045600039" evidence="1">
    <location>
        <begin position="21"/>
        <end position="211"/>
    </location>
</feature>
<evidence type="ECO:0000313" key="3">
    <source>
        <dbReference type="Proteomes" id="UP001195903"/>
    </source>
</evidence>
<sequence length="211" mass="23623">MPKLKICLLSLLSLPFFAGAGEVSLEYSGFHDRMKLVNRGEYPRIELTFSVPKRPGCIILKGEITTANKKQYPLSFTEDQRLYVPFDDNLKLNRGLVRLETDGDASQCGLALQIRERVPKQSYSGEELNALKEEMDELQAAMQGFPMKYFAKPADGLRFEFGAADIAVTIDGIEKVVQGELTLDEKTLGTIKTLTLTQPAQVVSPWFNRES</sequence>
<dbReference type="Proteomes" id="UP001195903">
    <property type="component" value="Unassembled WGS sequence"/>
</dbReference>
<name>A0ABS5VA59_9GAMM</name>
<accession>A0ABS5VA59</accession>
<protein>
    <submittedName>
        <fullName evidence="2">DUF2987 domain-containing protein</fullName>
    </submittedName>
</protein>
<dbReference type="InterPro" id="IPR021370">
    <property type="entry name" value="DUF2987"/>
</dbReference>
<keyword evidence="1" id="KW-0732">Signal</keyword>
<comment type="caution">
    <text evidence="2">The sequence shown here is derived from an EMBL/GenBank/DDBJ whole genome shotgun (WGS) entry which is preliminary data.</text>
</comment>
<evidence type="ECO:0000256" key="1">
    <source>
        <dbReference type="SAM" id="SignalP"/>
    </source>
</evidence>
<dbReference type="RefSeq" id="WP_214508119.1">
    <property type="nucleotide sequence ID" value="NZ_JAHEPS010000007.1"/>
</dbReference>
<keyword evidence="3" id="KW-1185">Reference proteome</keyword>
<gene>
    <name evidence="2" type="ORF">KJI95_15545</name>
</gene>
<feature type="signal peptide" evidence="1">
    <location>
        <begin position="1"/>
        <end position="20"/>
    </location>
</feature>
<reference evidence="2 3" key="1">
    <citation type="submission" date="2021-05" db="EMBL/GenBank/DDBJ databases">
        <title>Shewanella sp. JM162201.</title>
        <authorList>
            <person name="Xu S."/>
            <person name="Li A."/>
        </authorList>
    </citation>
    <scope>NUCLEOTIDE SEQUENCE [LARGE SCALE GENOMIC DNA]</scope>
    <source>
        <strain evidence="2 3">JM162201</strain>
    </source>
</reference>